<proteinExistence type="predicted"/>
<organism evidence="1 2">
    <name type="scientific">Pelotalea chapellei</name>
    <dbReference type="NCBI Taxonomy" id="44671"/>
    <lineage>
        <taxon>Bacteria</taxon>
        <taxon>Pseudomonadati</taxon>
        <taxon>Thermodesulfobacteriota</taxon>
        <taxon>Desulfuromonadia</taxon>
        <taxon>Geobacterales</taxon>
        <taxon>Geobacteraceae</taxon>
        <taxon>Pelotalea</taxon>
    </lineage>
</organism>
<keyword evidence="2" id="KW-1185">Reference proteome</keyword>
<evidence type="ECO:0000313" key="1">
    <source>
        <dbReference type="EMBL" id="MBT1071390.1"/>
    </source>
</evidence>
<protein>
    <submittedName>
        <fullName evidence="1">Uncharacterized protein</fullName>
    </submittedName>
</protein>
<sequence>MATNTLSLQDFSAPATLDSESILLVGTATTVIKCGGFTILTDPNFLHAGDHAHIGYGLTSERLRDNVHYLHHGDTYT</sequence>
<dbReference type="Gene3D" id="3.60.15.10">
    <property type="entry name" value="Ribonuclease Z/Hydroxyacylglutathione hydrolase-like"/>
    <property type="match status" value="1"/>
</dbReference>
<dbReference type="Proteomes" id="UP000784128">
    <property type="component" value="Unassembled WGS sequence"/>
</dbReference>
<gene>
    <name evidence="1" type="ORF">KJB30_06330</name>
</gene>
<name>A0ABS5U6V7_9BACT</name>
<dbReference type="InterPro" id="IPR036866">
    <property type="entry name" value="RibonucZ/Hydroxyglut_hydro"/>
</dbReference>
<dbReference type="EMBL" id="JAHDYS010000004">
    <property type="protein sequence ID" value="MBT1071390.1"/>
    <property type="molecule type" value="Genomic_DNA"/>
</dbReference>
<reference evidence="1 2" key="1">
    <citation type="submission" date="2021-05" db="EMBL/GenBank/DDBJ databases">
        <title>The draft genome of Geobacter chapellei DSM 13688.</title>
        <authorList>
            <person name="Xu Z."/>
            <person name="Masuda Y."/>
            <person name="Itoh H."/>
            <person name="Senoo K."/>
        </authorList>
    </citation>
    <scope>NUCLEOTIDE SEQUENCE [LARGE SCALE GENOMIC DNA]</scope>
    <source>
        <strain evidence="1 2">DSM 13688</strain>
    </source>
</reference>
<accession>A0ABS5U6V7</accession>
<comment type="caution">
    <text evidence="1">The sequence shown here is derived from an EMBL/GenBank/DDBJ whole genome shotgun (WGS) entry which is preliminary data.</text>
</comment>
<evidence type="ECO:0000313" key="2">
    <source>
        <dbReference type="Proteomes" id="UP000784128"/>
    </source>
</evidence>